<dbReference type="AlphaFoldDB" id="A0AAV1UUN8"/>
<protein>
    <recommendedName>
        <fullName evidence="4">RxLR effector candidate protein</fullName>
    </recommendedName>
</protein>
<keyword evidence="1" id="KW-0732">Signal</keyword>
<dbReference type="Proteomes" id="UP001162060">
    <property type="component" value="Unassembled WGS sequence"/>
</dbReference>
<comment type="caution">
    <text evidence="2">The sequence shown here is derived from an EMBL/GenBank/DDBJ whole genome shotgun (WGS) entry which is preliminary data.</text>
</comment>
<reference evidence="2" key="1">
    <citation type="submission" date="2024-01" db="EMBL/GenBank/DDBJ databases">
        <authorList>
            <person name="Webb A."/>
        </authorList>
    </citation>
    <scope>NUCLEOTIDE SEQUENCE</scope>
    <source>
        <strain evidence="2">Pm1</strain>
    </source>
</reference>
<proteinExistence type="predicted"/>
<accession>A0AAV1UUN8</accession>
<evidence type="ECO:0008006" key="4">
    <source>
        <dbReference type="Google" id="ProtNLM"/>
    </source>
</evidence>
<evidence type="ECO:0000313" key="3">
    <source>
        <dbReference type="Proteomes" id="UP001162060"/>
    </source>
</evidence>
<evidence type="ECO:0000256" key="1">
    <source>
        <dbReference type="SAM" id="SignalP"/>
    </source>
</evidence>
<organism evidence="2 3">
    <name type="scientific">Peronospora matthiolae</name>
    <dbReference type="NCBI Taxonomy" id="2874970"/>
    <lineage>
        <taxon>Eukaryota</taxon>
        <taxon>Sar</taxon>
        <taxon>Stramenopiles</taxon>
        <taxon>Oomycota</taxon>
        <taxon>Peronosporomycetes</taxon>
        <taxon>Peronosporales</taxon>
        <taxon>Peronosporaceae</taxon>
        <taxon>Peronospora</taxon>
    </lineage>
</organism>
<sequence length="255" mass="28374">MRIALVVDTLAVAVATVDGADKDSEEARMLPFSSIFDRLGEMPKADPLLTESLVKNAVSTDAYSGPLSSDTRGIIKRLVSKEENVLYWQKNARELHGLSISPKRFEILKVLVAHREQNYRLKVELHAQIKAAVATDQFKNWFHLVTLNPAGNSPPGKYKAISGKLGVPEAAAVIMMALFDESIVKLEGKVVQDAEFDHWFDLDIKSKEDVLQHLSPSAVLDFKMPLSWSEYIAAQYMVHYKKKLAKLSSLAVVVP</sequence>
<feature type="chain" id="PRO_5043617802" description="RxLR effector candidate protein" evidence="1">
    <location>
        <begin position="20"/>
        <end position="255"/>
    </location>
</feature>
<feature type="signal peptide" evidence="1">
    <location>
        <begin position="1"/>
        <end position="19"/>
    </location>
</feature>
<dbReference type="EMBL" id="CAKLBY020000229">
    <property type="protein sequence ID" value="CAK7938286.1"/>
    <property type="molecule type" value="Genomic_DNA"/>
</dbReference>
<gene>
    <name evidence="2" type="ORF">PM001_LOCUS23436</name>
</gene>
<evidence type="ECO:0000313" key="2">
    <source>
        <dbReference type="EMBL" id="CAK7938286.1"/>
    </source>
</evidence>
<name>A0AAV1UUN8_9STRA</name>